<proteinExistence type="predicted"/>
<gene>
    <name evidence="1" type="ORF">DES31_0482</name>
</gene>
<keyword evidence="2" id="KW-1185">Reference proteome</keyword>
<sequence>MANHPNRSWKGKWDVDLEKRLATHEDGWVFQFVKAEEKGVWDGKLIIRPQNMTFDQIKNAQSIATQAGKAWNLAREKAKKSEW</sequence>
<protein>
    <submittedName>
        <fullName evidence="1">Uncharacterized protein</fullName>
    </submittedName>
</protein>
<organism evidence="1 2">
    <name type="scientific">Otariodibacter oris</name>
    <dbReference type="NCBI Taxonomy" id="1032623"/>
    <lineage>
        <taxon>Bacteria</taxon>
        <taxon>Pseudomonadati</taxon>
        <taxon>Pseudomonadota</taxon>
        <taxon>Gammaproteobacteria</taxon>
        <taxon>Pasteurellales</taxon>
        <taxon>Pasteurellaceae</taxon>
        <taxon>Otariodibacter</taxon>
    </lineage>
</organism>
<accession>A0A420XIH5</accession>
<comment type="caution">
    <text evidence="1">The sequence shown here is derived from an EMBL/GenBank/DDBJ whole genome shotgun (WGS) entry which is preliminary data.</text>
</comment>
<dbReference type="AlphaFoldDB" id="A0A420XIH5"/>
<dbReference type="EMBL" id="RBJC01000004">
    <property type="protein sequence ID" value="RKR77157.1"/>
    <property type="molecule type" value="Genomic_DNA"/>
</dbReference>
<dbReference type="RefSeq" id="WP_121121619.1">
    <property type="nucleotide sequence ID" value="NZ_CP016604.1"/>
</dbReference>
<dbReference type="Proteomes" id="UP000280099">
    <property type="component" value="Unassembled WGS sequence"/>
</dbReference>
<name>A0A420XIH5_9PAST</name>
<evidence type="ECO:0000313" key="2">
    <source>
        <dbReference type="Proteomes" id="UP000280099"/>
    </source>
</evidence>
<evidence type="ECO:0000313" key="1">
    <source>
        <dbReference type="EMBL" id="RKR77157.1"/>
    </source>
</evidence>
<reference evidence="1 2" key="1">
    <citation type="submission" date="2018-10" db="EMBL/GenBank/DDBJ databases">
        <title>Genomic Encyclopedia of Type Strains, Phase IV (KMG-IV): sequencing the most valuable type-strain genomes for metagenomic binning, comparative biology and taxonomic classification.</title>
        <authorList>
            <person name="Goeker M."/>
        </authorList>
    </citation>
    <scope>NUCLEOTIDE SEQUENCE [LARGE SCALE GENOMIC DNA]</scope>
    <source>
        <strain evidence="1 2">DSM 23800</strain>
    </source>
</reference>